<accession>A0A0D1LQF8</accession>
<name>A0A0D1LQF8_9MYCO</name>
<dbReference type="AlphaFoldDB" id="A0A0D1LQF8"/>
<dbReference type="OrthoDB" id="4764467at2"/>
<proteinExistence type="predicted"/>
<protein>
    <submittedName>
        <fullName evidence="1">Uncharacterized protein</fullName>
    </submittedName>
</protein>
<reference evidence="1 2" key="1">
    <citation type="submission" date="2015-01" db="EMBL/GenBank/DDBJ databases">
        <title>Genome sequence of Mycobacterium llatzerense and Mycobacterium immunogenum recovered from brain abscess.</title>
        <authorList>
            <person name="Greninger A.L."/>
            <person name="Langelier C."/>
            <person name="Cunningham G."/>
            <person name="Chiu C.Y."/>
            <person name="Miller S."/>
        </authorList>
    </citation>
    <scope>NUCLEOTIDE SEQUENCE [LARGE SCALE GENOMIC DNA]</scope>
    <source>
        <strain evidence="1 2">CLUC14</strain>
    </source>
</reference>
<evidence type="ECO:0000313" key="2">
    <source>
        <dbReference type="Proteomes" id="UP000032221"/>
    </source>
</evidence>
<organism evidence="1 2">
    <name type="scientific">Mycolicibacterium llatzerense</name>
    <dbReference type="NCBI Taxonomy" id="280871"/>
    <lineage>
        <taxon>Bacteria</taxon>
        <taxon>Bacillati</taxon>
        <taxon>Actinomycetota</taxon>
        <taxon>Actinomycetes</taxon>
        <taxon>Mycobacteriales</taxon>
        <taxon>Mycobacteriaceae</taxon>
        <taxon>Mycolicibacterium</taxon>
    </lineage>
</organism>
<dbReference type="Pfam" id="PF23841">
    <property type="entry name" value="Phage_tail_terminator_2"/>
    <property type="match status" value="1"/>
</dbReference>
<comment type="caution">
    <text evidence="1">The sequence shown here is derived from an EMBL/GenBank/DDBJ whole genome shotgun (WGS) entry which is preliminary data.</text>
</comment>
<dbReference type="PATRIC" id="fig|280871.6.peg.489"/>
<dbReference type="EMBL" id="JXST01000003">
    <property type="protein sequence ID" value="KIU18321.1"/>
    <property type="molecule type" value="Genomic_DNA"/>
</dbReference>
<dbReference type="InterPro" id="IPR057003">
    <property type="entry name" value="Phage_tail_terminator_2"/>
</dbReference>
<gene>
    <name evidence="1" type="ORF">TL10_02400</name>
</gene>
<sequence length="163" mass="17883">MTTLWLPDWYTPGLAPAEDAVKSLFQPLFPTGFEGAVDVINELPDGVLDTGWFGRLLYIARSGGGANVRRDQAPVQIAAITTSRTDSLRLNGFVRDILVPLDDNVEVELSGDGRIMTIVGVEEITGPEEIPGQEYDERIIPSTYLFTFDNPLSTPDYSDHLGL</sequence>
<dbReference type="RefSeq" id="WP_043984389.1">
    <property type="nucleotide sequence ID" value="NZ_JXST01000003.1"/>
</dbReference>
<keyword evidence="2" id="KW-1185">Reference proteome</keyword>
<dbReference type="Proteomes" id="UP000032221">
    <property type="component" value="Unassembled WGS sequence"/>
</dbReference>
<evidence type="ECO:0000313" key="1">
    <source>
        <dbReference type="EMBL" id="KIU18321.1"/>
    </source>
</evidence>